<dbReference type="EMBL" id="CACVKT020000186">
    <property type="protein sequence ID" value="CAC5356791.1"/>
    <property type="molecule type" value="Genomic_DNA"/>
</dbReference>
<keyword evidence="2" id="KW-1185">Reference proteome</keyword>
<evidence type="ECO:0000313" key="1">
    <source>
        <dbReference type="EMBL" id="CAC5356791.1"/>
    </source>
</evidence>
<organism evidence="1 2">
    <name type="scientific">Mytilus coruscus</name>
    <name type="common">Sea mussel</name>
    <dbReference type="NCBI Taxonomy" id="42192"/>
    <lineage>
        <taxon>Eukaryota</taxon>
        <taxon>Metazoa</taxon>
        <taxon>Spiralia</taxon>
        <taxon>Lophotrochozoa</taxon>
        <taxon>Mollusca</taxon>
        <taxon>Bivalvia</taxon>
        <taxon>Autobranchia</taxon>
        <taxon>Pteriomorphia</taxon>
        <taxon>Mytilida</taxon>
        <taxon>Mytiloidea</taxon>
        <taxon>Mytilidae</taxon>
        <taxon>Mytilinae</taxon>
        <taxon>Mytilus</taxon>
    </lineage>
</organism>
<accession>A0A6J7ZWT2</accession>
<dbReference type="OrthoDB" id="6162638at2759"/>
<evidence type="ECO:0008006" key="3">
    <source>
        <dbReference type="Google" id="ProtNLM"/>
    </source>
</evidence>
<protein>
    <recommendedName>
        <fullName evidence="3">TRIM2_3</fullName>
    </recommendedName>
</protein>
<dbReference type="AlphaFoldDB" id="A0A6J7ZWT2"/>
<evidence type="ECO:0000313" key="2">
    <source>
        <dbReference type="Proteomes" id="UP000507470"/>
    </source>
</evidence>
<reference evidence="1 2" key="1">
    <citation type="submission" date="2020-06" db="EMBL/GenBank/DDBJ databases">
        <authorList>
            <person name="Li R."/>
            <person name="Bekaert M."/>
        </authorList>
    </citation>
    <scope>NUCLEOTIDE SEQUENCE [LARGE SCALE GENOMIC DNA]</scope>
    <source>
        <strain evidence="2">wild</strain>
    </source>
</reference>
<dbReference type="Gene3D" id="2.120.10.30">
    <property type="entry name" value="TolB, C-terminal domain"/>
    <property type="match status" value="2"/>
</dbReference>
<name>A0A6J7ZWT2_MYTCO</name>
<sequence>MNEVDQLGKLSVRNITTSLPFNKIDQAQIQLRVQDTKSINYVGLQLKTRFNVKQEGVLRVLTGCTMLPNGNLLIADYYGKNVLIEYNEDGKHIRDIPCSDSPFDLTVMDTERIAVTYANDVADDIEFLIIKNNTIEKKVNLNSICNGILCQDNKLFIVIEDGIVITDIAGKVLKQLIVDCDSCIGTTKDRINFTVKDDQTVHCISMTGEEILVRKEESLVHPSGITVDDHQNVFVVDRDSNSLIVIQHDGRSSITLLSETDGLVNPRSLHYNKDKKVFLLCDGNGCALYNLG</sequence>
<dbReference type="InterPro" id="IPR011042">
    <property type="entry name" value="6-blade_b-propeller_TolB-like"/>
</dbReference>
<dbReference type="SUPFAM" id="SSF63825">
    <property type="entry name" value="YWTD domain"/>
    <property type="match status" value="1"/>
</dbReference>
<gene>
    <name evidence="1" type="ORF">MCOR_771</name>
</gene>
<dbReference type="Proteomes" id="UP000507470">
    <property type="component" value="Unassembled WGS sequence"/>
</dbReference>
<proteinExistence type="predicted"/>